<proteinExistence type="predicted"/>
<organism evidence="1 2">
    <name type="scientific">Plakobranchus ocellatus</name>
    <dbReference type="NCBI Taxonomy" id="259542"/>
    <lineage>
        <taxon>Eukaryota</taxon>
        <taxon>Metazoa</taxon>
        <taxon>Spiralia</taxon>
        <taxon>Lophotrochozoa</taxon>
        <taxon>Mollusca</taxon>
        <taxon>Gastropoda</taxon>
        <taxon>Heterobranchia</taxon>
        <taxon>Euthyneura</taxon>
        <taxon>Panpulmonata</taxon>
        <taxon>Sacoglossa</taxon>
        <taxon>Placobranchoidea</taxon>
        <taxon>Plakobranchidae</taxon>
        <taxon>Plakobranchus</taxon>
    </lineage>
</organism>
<comment type="caution">
    <text evidence="1">The sequence shown here is derived from an EMBL/GenBank/DDBJ whole genome shotgun (WGS) entry which is preliminary data.</text>
</comment>
<dbReference type="AlphaFoldDB" id="A0AAV4B0P0"/>
<dbReference type="Proteomes" id="UP000735302">
    <property type="component" value="Unassembled WGS sequence"/>
</dbReference>
<accession>A0AAV4B0P0</accession>
<keyword evidence="2" id="KW-1185">Reference proteome</keyword>
<reference evidence="1 2" key="1">
    <citation type="journal article" date="2021" name="Elife">
        <title>Chloroplast acquisition without the gene transfer in kleptoplastic sea slugs, Plakobranchus ocellatus.</title>
        <authorList>
            <person name="Maeda T."/>
            <person name="Takahashi S."/>
            <person name="Yoshida T."/>
            <person name="Shimamura S."/>
            <person name="Takaki Y."/>
            <person name="Nagai Y."/>
            <person name="Toyoda A."/>
            <person name="Suzuki Y."/>
            <person name="Arimoto A."/>
            <person name="Ishii H."/>
            <person name="Satoh N."/>
            <person name="Nishiyama T."/>
            <person name="Hasebe M."/>
            <person name="Maruyama T."/>
            <person name="Minagawa J."/>
            <person name="Obokata J."/>
            <person name="Shigenobu S."/>
        </authorList>
    </citation>
    <scope>NUCLEOTIDE SEQUENCE [LARGE SCALE GENOMIC DNA]</scope>
</reference>
<evidence type="ECO:0000313" key="2">
    <source>
        <dbReference type="Proteomes" id="UP000735302"/>
    </source>
</evidence>
<dbReference type="EMBL" id="BLXT01004727">
    <property type="protein sequence ID" value="GFO16961.1"/>
    <property type="molecule type" value="Genomic_DNA"/>
</dbReference>
<name>A0AAV4B0P0_9GAST</name>
<sequence>MVTGADSAIESVLEGRCNFQVENCNRFSTDGSSLDVSELQLILQLPDQRREQINANYNSIRLIFKRPGVTQACFVNVVCVCVLNRSETNFVNMNFFAQGEQIQSEEKRFAS</sequence>
<protein>
    <recommendedName>
        <fullName evidence="3">PITH domain-containing protein</fullName>
    </recommendedName>
</protein>
<gene>
    <name evidence="1" type="ORF">PoB_004346600</name>
</gene>
<evidence type="ECO:0000313" key="1">
    <source>
        <dbReference type="EMBL" id="GFO16961.1"/>
    </source>
</evidence>
<evidence type="ECO:0008006" key="3">
    <source>
        <dbReference type="Google" id="ProtNLM"/>
    </source>
</evidence>